<dbReference type="InterPro" id="IPR035976">
    <property type="entry name" value="Sushi/SCR/CCP_sf"/>
</dbReference>
<evidence type="ECO:0000259" key="5">
    <source>
        <dbReference type="PROSITE" id="PS50923"/>
    </source>
</evidence>
<organism evidence="6 7">
    <name type="scientific">Dreissena polymorpha</name>
    <name type="common">Zebra mussel</name>
    <name type="synonym">Mytilus polymorpha</name>
    <dbReference type="NCBI Taxonomy" id="45954"/>
    <lineage>
        <taxon>Eukaryota</taxon>
        <taxon>Metazoa</taxon>
        <taxon>Spiralia</taxon>
        <taxon>Lophotrochozoa</taxon>
        <taxon>Mollusca</taxon>
        <taxon>Bivalvia</taxon>
        <taxon>Autobranchia</taxon>
        <taxon>Heteroconchia</taxon>
        <taxon>Euheterodonta</taxon>
        <taxon>Imparidentia</taxon>
        <taxon>Neoheterodontei</taxon>
        <taxon>Myida</taxon>
        <taxon>Dreissenoidea</taxon>
        <taxon>Dreissenidae</taxon>
        <taxon>Dreissena</taxon>
    </lineage>
</organism>
<dbReference type="Proteomes" id="UP000828390">
    <property type="component" value="Unassembled WGS sequence"/>
</dbReference>
<evidence type="ECO:0000256" key="4">
    <source>
        <dbReference type="PROSITE-ProRule" id="PRU00302"/>
    </source>
</evidence>
<proteinExistence type="predicted"/>
<dbReference type="AlphaFoldDB" id="A0A9D4KD23"/>
<evidence type="ECO:0000313" key="6">
    <source>
        <dbReference type="EMBL" id="KAH3837184.1"/>
    </source>
</evidence>
<feature type="disulfide bond" evidence="4">
    <location>
        <begin position="44"/>
        <end position="71"/>
    </location>
</feature>
<name>A0A9D4KD23_DREPO</name>
<keyword evidence="2" id="KW-0677">Repeat</keyword>
<reference evidence="6" key="2">
    <citation type="submission" date="2020-11" db="EMBL/GenBank/DDBJ databases">
        <authorList>
            <person name="McCartney M.A."/>
            <person name="Auch B."/>
            <person name="Kono T."/>
            <person name="Mallez S."/>
            <person name="Becker A."/>
            <person name="Gohl D.M."/>
            <person name="Silverstein K.A.T."/>
            <person name="Koren S."/>
            <person name="Bechman K.B."/>
            <person name="Herman A."/>
            <person name="Abrahante J.E."/>
            <person name="Garbe J."/>
        </authorList>
    </citation>
    <scope>NUCLEOTIDE SEQUENCE</scope>
    <source>
        <strain evidence="6">Duluth1</strain>
        <tissue evidence="6">Whole animal</tissue>
    </source>
</reference>
<dbReference type="SUPFAM" id="SSF57535">
    <property type="entry name" value="Complement control module/SCR domain"/>
    <property type="match status" value="1"/>
</dbReference>
<protein>
    <recommendedName>
        <fullName evidence="5">Sushi domain-containing protein</fullName>
    </recommendedName>
</protein>
<comment type="caution">
    <text evidence="6">The sequence shown here is derived from an EMBL/GenBank/DDBJ whole genome shotgun (WGS) entry which is preliminary data.</text>
</comment>
<dbReference type="SMART" id="SM00032">
    <property type="entry name" value="CCP"/>
    <property type="match status" value="1"/>
</dbReference>
<keyword evidence="1" id="KW-0732">Signal</keyword>
<keyword evidence="7" id="KW-1185">Reference proteome</keyword>
<dbReference type="Gene3D" id="2.10.70.10">
    <property type="entry name" value="Complement Module, domain 1"/>
    <property type="match status" value="1"/>
</dbReference>
<keyword evidence="4" id="KW-0768">Sushi</keyword>
<gene>
    <name evidence="6" type="ORF">DPMN_110564</name>
</gene>
<dbReference type="PANTHER" id="PTHR45656">
    <property type="entry name" value="PROTEIN CBR-CLEC-78"/>
    <property type="match status" value="1"/>
</dbReference>
<comment type="caution">
    <text evidence="4">Lacks conserved residue(s) required for the propagation of feature annotation.</text>
</comment>
<evidence type="ECO:0000256" key="3">
    <source>
        <dbReference type="ARBA" id="ARBA00023157"/>
    </source>
</evidence>
<dbReference type="EMBL" id="JAIWYP010000004">
    <property type="protein sequence ID" value="KAH3837184.1"/>
    <property type="molecule type" value="Genomic_DNA"/>
</dbReference>
<dbReference type="InterPro" id="IPR000436">
    <property type="entry name" value="Sushi_SCR_CCP_dom"/>
</dbReference>
<dbReference type="InterPro" id="IPR051277">
    <property type="entry name" value="SEZ6_CSMD_C4BPB_Regulators"/>
</dbReference>
<keyword evidence="3 4" id="KW-1015">Disulfide bond</keyword>
<feature type="domain" description="Sushi" evidence="5">
    <location>
        <begin position="16"/>
        <end position="73"/>
    </location>
</feature>
<dbReference type="PROSITE" id="PS50923">
    <property type="entry name" value="SUSHI"/>
    <property type="match status" value="1"/>
</dbReference>
<dbReference type="CDD" id="cd00033">
    <property type="entry name" value="CCP"/>
    <property type="match status" value="1"/>
</dbReference>
<accession>A0A9D4KD23</accession>
<evidence type="ECO:0000313" key="7">
    <source>
        <dbReference type="Proteomes" id="UP000828390"/>
    </source>
</evidence>
<sequence length="109" mass="12062">MHSFLYFFNKSVNIVADCGRLPVPQHGHVSPTATSYGSTATISCDNGFKLIGSGISTCGSDGRWNSTGQTCTPWKGFCANDNHKAIKWRLNWTKGILTGYELTNLWRIF</sequence>
<reference evidence="6" key="1">
    <citation type="journal article" date="2019" name="bioRxiv">
        <title>The Genome of the Zebra Mussel, Dreissena polymorpha: A Resource for Invasive Species Research.</title>
        <authorList>
            <person name="McCartney M.A."/>
            <person name="Auch B."/>
            <person name="Kono T."/>
            <person name="Mallez S."/>
            <person name="Zhang Y."/>
            <person name="Obille A."/>
            <person name="Becker A."/>
            <person name="Abrahante J.E."/>
            <person name="Garbe J."/>
            <person name="Badalamenti J.P."/>
            <person name="Herman A."/>
            <person name="Mangelson H."/>
            <person name="Liachko I."/>
            <person name="Sullivan S."/>
            <person name="Sone E.D."/>
            <person name="Koren S."/>
            <person name="Silverstein K.A.T."/>
            <person name="Beckman K.B."/>
            <person name="Gohl D.M."/>
        </authorList>
    </citation>
    <scope>NUCLEOTIDE SEQUENCE</scope>
    <source>
        <strain evidence="6">Duluth1</strain>
        <tissue evidence="6">Whole animal</tissue>
    </source>
</reference>
<dbReference type="Pfam" id="PF00084">
    <property type="entry name" value="Sushi"/>
    <property type="match status" value="1"/>
</dbReference>
<evidence type="ECO:0000256" key="2">
    <source>
        <dbReference type="ARBA" id="ARBA00022737"/>
    </source>
</evidence>
<dbReference type="PANTHER" id="PTHR45656:SF4">
    <property type="entry name" value="PROTEIN CBR-CLEC-78"/>
    <property type="match status" value="1"/>
</dbReference>
<evidence type="ECO:0000256" key="1">
    <source>
        <dbReference type="ARBA" id="ARBA00022729"/>
    </source>
</evidence>